<dbReference type="AlphaFoldDB" id="A0A419F4P9"/>
<comment type="caution">
    <text evidence="3">The sequence shown here is derived from an EMBL/GenBank/DDBJ whole genome shotgun (WGS) entry which is preliminary data.</text>
</comment>
<dbReference type="InterPro" id="IPR021136">
    <property type="entry name" value="Flagellar_hook_control-like_C"/>
</dbReference>
<evidence type="ECO:0000313" key="3">
    <source>
        <dbReference type="EMBL" id="RJP73383.1"/>
    </source>
</evidence>
<proteinExistence type="predicted"/>
<accession>A0A419F4P9</accession>
<dbReference type="Gene3D" id="3.30.750.140">
    <property type="match status" value="1"/>
</dbReference>
<reference evidence="3 4" key="1">
    <citation type="journal article" date="2017" name="ISME J.">
        <title>Energy and carbon metabolisms in a deep terrestrial subsurface fluid microbial community.</title>
        <authorList>
            <person name="Momper L."/>
            <person name="Jungbluth S.P."/>
            <person name="Lee M.D."/>
            <person name="Amend J.P."/>
        </authorList>
    </citation>
    <scope>NUCLEOTIDE SEQUENCE [LARGE SCALE GENOMIC DNA]</scope>
    <source>
        <strain evidence="3">SURF_17</strain>
    </source>
</reference>
<name>A0A419F4P9_9BACT</name>
<keyword evidence="3" id="KW-0282">Flagellum</keyword>
<gene>
    <name evidence="3" type="ORF">C4532_04565</name>
</gene>
<dbReference type="CDD" id="cd17470">
    <property type="entry name" value="T3SS_Flik_C"/>
    <property type="match status" value="1"/>
</dbReference>
<dbReference type="InterPro" id="IPR038610">
    <property type="entry name" value="FliK-like_C_sf"/>
</dbReference>
<dbReference type="Proteomes" id="UP000285961">
    <property type="component" value="Unassembled WGS sequence"/>
</dbReference>
<organism evidence="3 4">
    <name type="scientific">Candidatus Abyssobacteria bacterium SURF_17</name>
    <dbReference type="NCBI Taxonomy" id="2093361"/>
    <lineage>
        <taxon>Bacteria</taxon>
        <taxon>Pseudomonadati</taxon>
        <taxon>Candidatus Hydrogenedentota</taxon>
        <taxon>Candidatus Abyssobacteria</taxon>
    </lineage>
</organism>
<dbReference type="Pfam" id="PF02120">
    <property type="entry name" value="Flg_hook"/>
    <property type="match status" value="1"/>
</dbReference>
<sequence length="436" mass="47561">MKVVDDALFLRKMGAQAVQDGIVQAADRGHRESPGEVGDFERVFQTAVREVEQRLNRSQEGQEVDEPGMSMVGVRKRYTAWLAPVAFEPVSRDATAQNTIVQPDLKQRLDVVVQMGETLDAGAQERIPIELTGIPAEPIDVPEAPIAAPAVEDAVVSVKSGNVPNVADKISVDSFSLPVVQWDYADEFIAVLEPINDWNPVKFVVRDSQPTPQAPPAETAAAPEAAVHEADVAVLMELFGSREDALQTGKPVAMEGMWGERHFELLPHDRSTVVPTALLGGTSERIFVQQAAPAMTSVSQAGLEHVFDTIVQSVRLAQSGETTEMQVRLKPEFLGRLSIRVSADEHGLRIEIKADNAAVRQVMQDNMADLQQRLNEKGIAFHQLSILTDTGSGSRKEPLWPHDPSPSRAEGEIEVEPEAVSTTALGRRDVIIDYLA</sequence>
<feature type="domain" description="Flagellar hook-length control protein-like C-terminal" evidence="2">
    <location>
        <begin position="314"/>
        <end position="393"/>
    </location>
</feature>
<feature type="region of interest" description="Disordered" evidence="1">
    <location>
        <begin position="390"/>
        <end position="409"/>
    </location>
</feature>
<evidence type="ECO:0000256" key="1">
    <source>
        <dbReference type="SAM" id="MobiDB-lite"/>
    </source>
</evidence>
<keyword evidence="3" id="KW-0966">Cell projection</keyword>
<evidence type="ECO:0000259" key="2">
    <source>
        <dbReference type="Pfam" id="PF02120"/>
    </source>
</evidence>
<protein>
    <submittedName>
        <fullName evidence="3">Flagellar hook-length control protein FliK</fullName>
    </submittedName>
</protein>
<evidence type="ECO:0000313" key="4">
    <source>
        <dbReference type="Proteomes" id="UP000285961"/>
    </source>
</evidence>
<dbReference type="EMBL" id="QZKI01000028">
    <property type="protein sequence ID" value="RJP73383.1"/>
    <property type="molecule type" value="Genomic_DNA"/>
</dbReference>
<keyword evidence="3" id="KW-0969">Cilium</keyword>